<dbReference type="RefSeq" id="WP_139637555.1">
    <property type="nucleotide sequence ID" value="NZ_VDLX02000028.1"/>
</dbReference>
<proteinExistence type="predicted"/>
<dbReference type="AlphaFoldDB" id="A0A5C4V5R8"/>
<dbReference type="Pfam" id="PF12728">
    <property type="entry name" value="HTH_17"/>
    <property type="match status" value="1"/>
</dbReference>
<protein>
    <submittedName>
        <fullName evidence="2">Helix-turn-helix domain-containing protein</fullName>
    </submittedName>
</protein>
<feature type="domain" description="Helix-turn-helix" evidence="1">
    <location>
        <begin position="4"/>
        <end position="55"/>
    </location>
</feature>
<evidence type="ECO:0000313" key="3">
    <source>
        <dbReference type="Proteomes" id="UP000312512"/>
    </source>
</evidence>
<accession>A0A5C4V5R8</accession>
<name>A0A5C4V5R8_9ACTN</name>
<dbReference type="InterPro" id="IPR041657">
    <property type="entry name" value="HTH_17"/>
</dbReference>
<dbReference type="InterPro" id="IPR009061">
    <property type="entry name" value="DNA-bd_dom_put_sf"/>
</dbReference>
<dbReference type="EMBL" id="VDLX02000028">
    <property type="protein sequence ID" value="KAB8186891.1"/>
    <property type="molecule type" value="Genomic_DNA"/>
</dbReference>
<evidence type="ECO:0000259" key="1">
    <source>
        <dbReference type="Pfam" id="PF12728"/>
    </source>
</evidence>
<dbReference type="OrthoDB" id="3433997at2"/>
<evidence type="ECO:0000313" key="2">
    <source>
        <dbReference type="EMBL" id="KAB8186891.1"/>
    </source>
</evidence>
<organism evidence="2 3">
    <name type="scientific">Nonomuraea phyllanthi</name>
    <dbReference type="NCBI Taxonomy" id="2219224"/>
    <lineage>
        <taxon>Bacteria</taxon>
        <taxon>Bacillati</taxon>
        <taxon>Actinomycetota</taxon>
        <taxon>Actinomycetes</taxon>
        <taxon>Streptosporangiales</taxon>
        <taxon>Streptosporangiaceae</taxon>
        <taxon>Nonomuraea</taxon>
    </lineage>
</organism>
<dbReference type="SUPFAM" id="SSF46955">
    <property type="entry name" value="Putative DNA-binding domain"/>
    <property type="match status" value="1"/>
</dbReference>
<sequence length="63" mass="7623">MEDYLTTKQAAVILGVDERTVYYYARDHEDFPEPKRFGRALMWQEAPLREWRAKHPARPREET</sequence>
<gene>
    <name evidence="2" type="ORF">FH608_046220</name>
</gene>
<dbReference type="Proteomes" id="UP000312512">
    <property type="component" value="Unassembled WGS sequence"/>
</dbReference>
<reference evidence="2 3" key="1">
    <citation type="submission" date="2019-10" db="EMBL/GenBank/DDBJ databases">
        <title>Nonomuraea sp. nov., isolated from Phyllanthus amarus.</title>
        <authorList>
            <person name="Klykleung N."/>
            <person name="Tanasupawat S."/>
        </authorList>
    </citation>
    <scope>NUCLEOTIDE SEQUENCE [LARGE SCALE GENOMIC DNA]</scope>
    <source>
        <strain evidence="2 3">PA1-10</strain>
    </source>
</reference>
<comment type="caution">
    <text evidence="2">The sequence shown here is derived from an EMBL/GenBank/DDBJ whole genome shotgun (WGS) entry which is preliminary data.</text>
</comment>
<keyword evidence="3" id="KW-1185">Reference proteome</keyword>